<organism evidence="1 2">
    <name type="scientific">Plantactinospora endophytica</name>
    <dbReference type="NCBI Taxonomy" id="673535"/>
    <lineage>
        <taxon>Bacteria</taxon>
        <taxon>Bacillati</taxon>
        <taxon>Actinomycetota</taxon>
        <taxon>Actinomycetes</taxon>
        <taxon>Micromonosporales</taxon>
        <taxon>Micromonosporaceae</taxon>
        <taxon>Plantactinospora</taxon>
    </lineage>
</organism>
<dbReference type="EMBL" id="BONW01000001">
    <property type="protein sequence ID" value="GIG85471.1"/>
    <property type="molecule type" value="Genomic_DNA"/>
</dbReference>
<dbReference type="Proteomes" id="UP000646749">
    <property type="component" value="Unassembled WGS sequence"/>
</dbReference>
<dbReference type="RefSeq" id="WP_203864128.1">
    <property type="nucleotide sequence ID" value="NZ_BONW01000001.1"/>
</dbReference>
<protein>
    <submittedName>
        <fullName evidence="1">Uncharacterized protein</fullName>
    </submittedName>
</protein>
<comment type="caution">
    <text evidence="1">The sequence shown here is derived from an EMBL/GenBank/DDBJ whole genome shotgun (WGS) entry which is preliminary data.</text>
</comment>
<keyword evidence="2" id="KW-1185">Reference proteome</keyword>
<name>A0ABQ4DTS1_9ACTN</name>
<reference evidence="1 2" key="1">
    <citation type="submission" date="2021-01" db="EMBL/GenBank/DDBJ databases">
        <title>Whole genome shotgun sequence of Plantactinospora endophytica NBRC 110450.</title>
        <authorList>
            <person name="Komaki H."/>
            <person name="Tamura T."/>
        </authorList>
    </citation>
    <scope>NUCLEOTIDE SEQUENCE [LARGE SCALE GENOMIC DNA]</scope>
    <source>
        <strain evidence="1 2">NBRC 110450</strain>
    </source>
</reference>
<evidence type="ECO:0000313" key="1">
    <source>
        <dbReference type="EMBL" id="GIG85471.1"/>
    </source>
</evidence>
<gene>
    <name evidence="1" type="ORF">Pen02_04070</name>
</gene>
<evidence type="ECO:0000313" key="2">
    <source>
        <dbReference type="Proteomes" id="UP000646749"/>
    </source>
</evidence>
<proteinExistence type="predicted"/>
<sequence>MTGQSSAGSEAPSPSLPVSVVSTSRAADAGYLTLADLSAIAATLAVDYRIVGGHMVTLLVAVPLLRDTERRRPEAGVHLVR</sequence>
<accession>A0ABQ4DTS1</accession>